<dbReference type="PROSITE" id="PS51186">
    <property type="entry name" value="GNAT"/>
    <property type="match status" value="1"/>
</dbReference>
<name>A0A940SVF9_9ENTE</name>
<feature type="domain" description="N-acetyltransferase" evidence="3">
    <location>
        <begin position="3"/>
        <end position="172"/>
    </location>
</feature>
<dbReference type="PANTHER" id="PTHR43420">
    <property type="entry name" value="ACETYLTRANSFERASE"/>
    <property type="match status" value="1"/>
</dbReference>
<keyword evidence="2" id="KW-0012">Acyltransferase</keyword>
<gene>
    <name evidence="4" type="ORF">I6N95_12365</name>
</gene>
<organism evidence="4 5">
    <name type="scientific">Vagococcus allomyrinae</name>
    <dbReference type="NCBI Taxonomy" id="2794353"/>
    <lineage>
        <taxon>Bacteria</taxon>
        <taxon>Bacillati</taxon>
        <taxon>Bacillota</taxon>
        <taxon>Bacilli</taxon>
        <taxon>Lactobacillales</taxon>
        <taxon>Enterococcaceae</taxon>
        <taxon>Vagococcus</taxon>
    </lineage>
</organism>
<keyword evidence="5" id="KW-1185">Reference proteome</keyword>
<dbReference type="Proteomes" id="UP000674938">
    <property type="component" value="Unassembled WGS sequence"/>
</dbReference>
<accession>A0A940SVF9</accession>
<dbReference type="PANTHER" id="PTHR43420:SF47">
    <property type="entry name" value="N-ACETYLTRANSFERASE DOMAIN-CONTAINING PROTEIN"/>
    <property type="match status" value="1"/>
</dbReference>
<comment type="caution">
    <text evidence="4">The sequence shown here is derived from an EMBL/GenBank/DDBJ whole genome shotgun (WGS) entry which is preliminary data.</text>
</comment>
<dbReference type="Gene3D" id="3.40.630.30">
    <property type="match status" value="1"/>
</dbReference>
<dbReference type="GO" id="GO:0016747">
    <property type="term" value="F:acyltransferase activity, transferring groups other than amino-acyl groups"/>
    <property type="evidence" value="ECO:0007669"/>
    <property type="project" value="InterPro"/>
</dbReference>
<dbReference type="InterPro" id="IPR016181">
    <property type="entry name" value="Acyl_CoA_acyltransferase"/>
</dbReference>
<evidence type="ECO:0000256" key="1">
    <source>
        <dbReference type="ARBA" id="ARBA00022679"/>
    </source>
</evidence>
<evidence type="ECO:0000313" key="4">
    <source>
        <dbReference type="EMBL" id="MBP1041804.1"/>
    </source>
</evidence>
<dbReference type="RefSeq" id="WP_209528333.1">
    <property type="nucleotide sequence ID" value="NZ_JAEEGA010000007.1"/>
</dbReference>
<evidence type="ECO:0000256" key="2">
    <source>
        <dbReference type="ARBA" id="ARBA00023315"/>
    </source>
</evidence>
<dbReference type="EMBL" id="JAEEGA010000007">
    <property type="protein sequence ID" value="MBP1041804.1"/>
    <property type="molecule type" value="Genomic_DNA"/>
</dbReference>
<dbReference type="AlphaFoldDB" id="A0A940SVF9"/>
<protein>
    <submittedName>
        <fullName evidence="4">GNAT family N-acetyltransferase</fullName>
    </submittedName>
</protein>
<evidence type="ECO:0000259" key="3">
    <source>
        <dbReference type="PROSITE" id="PS51186"/>
    </source>
</evidence>
<keyword evidence="1" id="KW-0808">Transferase</keyword>
<dbReference type="InterPro" id="IPR050680">
    <property type="entry name" value="YpeA/RimI_acetyltransf"/>
</dbReference>
<dbReference type="CDD" id="cd04301">
    <property type="entry name" value="NAT_SF"/>
    <property type="match status" value="1"/>
</dbReference>
<dbReference type="SUPFAM" id="SSF55729">
    <property type="entry name" value="Acyl-CoA N-acyltransferases (Nat)"/>
    <property type="match status" value="1"/>
</dbReference>
<dbReference type="Pfam" id="PF00583">
    <property type="entry name" value="Acetyltransf_1"/>
    <property type="match status" value="1"/>
</dbReference>
<proteinExistence type="predicted"/>
<evidence type="ECO:0000313" key="5">
    <source>
        <dbReference type="Proteomes" id="UP000674938"/>
    </source>
</evidence>
<reference evidence="4" key="1">
    <citation type="submission" date="2020-12" db="EMBL/GenBank/DDBJ databases">
        <title>Vagococcus allomyrinae sp. nov. and Enterococcus lavae sp. nov., isolated from the larvae of Allomyrina dichotoma.</title>
        <authorList>
            <person name="Lee S.D."/>
        </authorList>
    </citation>
    <scope>NUCLEOTIDE SEQUENCE</scope>
    <source>
        <strain evidence="4">BWB3-3</strain>
    </source>
</reference>
<dbReference type="InterPro" id="IPR000182">
    <property type="entry name" value="GNAT_dom"/>
</dbReference>
<sequence length="172" mass="20098">MTITIKRCILEDLIPLQQISIETYKETFEAYNTVENMHLYLNDAYNSEKLTAELINTDSEFYFIYDHHQLAGYLKINTGKAQTETISKSSLEIERIYVRSAFKRHGLGHHLIAKAIQLAKEKRKATIWLGVWEHNESAKLFYYKMGFTQTGSHSFFMGKDEQTDYILTKKIT</sequence>